<accession>A0A1H6EM40</accession>
<gene>
    <name evidence="2" type="ORF">SAMN05444920_112120</name>
</gene>
<evidence type="ECO:0000256" key="1">
    <source>
        <dbReference type="SAM" id="SignalP"/>
    </source>
</evidence>
<sequence>MRRFASALVPAAVLTAYALAGISPAAAAPAWVTTDECTDDGGRITPVGEGMAICSGGTWDQELIHD</sequence>
<name>A0A1H6EM40_9ACTN</name>
<keyword evidence="3" id="KW-1185">Reference proteome</keyword>
<evidence type="ECO:0000313" key="3">
    <source>
        <dbReference type="Proteomes" id="UP000236732"/>
    </source>
</evidence>
<dbReference type="OrthoDB" id="3544335at2"/>
<keyword evidence="1" id="KW-0732">Signal</keyword>
<proteinExistence type="predicted"/>
<feature type="chain" id="PRO_5038925220" evidence="1">
    <location>
        <begin position="21"/>
        <end position="66"/>
    </location>
</feature>
<feature type="signal peptide" evidence="1">
    <location>
        <begin position="1"/>
        <end position="20"/>
    </location>
</feature>
<reference evidence="2 3" key="1">
    <citation type="submission" date="2016-10" db="EMBL/GenBank/DDBJ databases">
        <authorList>
            <person name="de Groot N.N."/>
        </authorList>
    </citation>
    <scope>NUCLEOTIDE SEQUENCE [LARGE SCALE GENOMIC DNA]</scope>
    <source>
        <strain evidence="2 3">CGMCC 4.7037</strain>
    </source>
</reference>
<dbReference type="RefSeq" id="WP_103960392.1">
    <property type="nucleotide sequence ID" value="NZ_FNVT01000012.1"/>
</dbReference>
<protein>
    <submittedName>
        <fullName evidence="2">Uncharacterized protein</fullName>
    </submittedName>
</protein>
<dbReference type="EMBL" id="FNVT01000012">
    <property type="protein sequence ID" value="SEG98930.1"/>
    <property type="molecule type" value="Genomic_DNA"/>
</dbReference>
<dbReference type="AlphaFoldDB" id="A0A1H6EM40"/>
<dbReference type="Proteomes" id="UP000236732">
    <property type="component" value="Unassembled WGS sequence"/>
</dbReference>
<evidence type="ECO:0000313" key="2">
    <source>
        <dbReference type="EMBL" id="SEG98930.1"/>
    </source>
</evidence>
<organism evidence="2 3">
    <name type="scientific">Nonomuraea solani</name>
    <dbReference type="NCBI Taxonomy" id="1144553"/>
    <lineage>
        <taxon>Bacteria</taxon>
        <taxon>Bacillati</taxon>
        <taxon>Actinomycetota</taxon>
        <taxon>Actinomycetes</taxon>
        <taxon>Streptosporangiales</taxon>
        <taxon>Streptosporangiaceae</taxon>
        <taxon>Nonomuraea</taxon>
    </lineage>
</organism>